<dbReference type="EMBL" id="CP013118">
    <property type="protein sequence ID" value="ALO14879.1"/>
    <property type="molecule type" value="Genomic_DNA"/>
</dbReference>
<dbReference type="KEGG" id="blq:L21SP5_01224"/>
<reference evidence="1 2" key="1">
    <citation type="submission" date="2015-11" db="EMBL/GenBank/DDBJ databases">
        <title>Description and complete genome sequence of a novel strain predominating in hypersaline microbial mats and representing a new family of the Bacteriodetes phylum.</title>
        <authorList>
            <person name="Spring S."/>
            <person name="Bunk B."/>
            <person name="Sproer C."/>
            <person name="Klenk H.-P."/>
        </authorList>
    </citation>
    <scope>NUCLEOTIDE SEQUENCE [LARGE SCALE GENOMIC DNA]</scope>
    <source>
        <strain evidence="1 2">L21-Spi-D4</strain>
    </source>
</reference>
<organism evidence="1 2">
    <name type="scientific">Salinivirga cyanobacteriivorans</name>
    <dbReference type="NCBI Taxonomy" id="1307839"/>
    <lineage>
        <taxon>Bacteria</taxon>
        <taxon>Pseudomonadati</taxon>
        <taxon>Bacteroidota</taxon>
        <taxon>Bacteroidia</taxon>
        <taxon>Bacteroidales</taxon>
        <taxon>Salinivirgaceae</taxon>
        <taxon>Salinivirga</taxon>
    </lineage>
</organism>
<name>A0A0S2HXU2_9BACT</name>
<protein>
    <submittedName>
        <fullName evidence="1">Uncharacterized protein</fullName>
    </submittedName>
</protein>
<dbReference type="RefSeq" id="WP_057952392.1">
    <property type="nucleotide sequence ID" value="NZ_CP013118.1"/>
</dbReference>
<dbReference type="AlphaFoldDB" id="A0A0S2HXU2"/>
<dbReference type="STRING" id="1307839.L21SP5_01224"/>
<proteinExistence type="predicted"/>
<evidence type="ECO:0000313" key="1">
    <source>
        <dbReference type="EMBL" id="ALO14879.1"/>
    </source>
</evidence>
<accession>A0A0S2HXU2</accession>
<evidence type="ECO:0000313" key="2">
    <source>
        <dbReference type="Proteomes" id="UP000064893"/>
    </source>
</evidence>
<keyword evidence="2" id="KW-1185">Reference proteome</keyword>
<sequence>MKYKIDFIEQPENFSKKELNSIKGGAQCNNNCILNFNNKNEQKSDNNDDSKFRIKFIERKEEDFCLVNVYF</sequence>
<dbReference type="Proteomes" id="UP000064893">
    <property type="component" value="Chromosome"/>
</dbReference>
<gene>
    <name evidence="1" type="ORF">L21SP5_01224</name>
</gene>